<evidence type="ECO:0000313" key="3">
    <source>
        <dbReference type="Proteomes" id="UP000177622"/>
    </source>
</evidence>
<sequence length="169" mass="18806">MKRYQQHTHASWHRANAGKLECPWCLENPSLQDNAGPPSRPQSKLRTRVPTRNGHSRMGTVSPSLSVRTEQPVKHKHENDNEHEHYDHHSFPAEGQVADAQVESQRHTADSADADAAHVENDVASNVENASHVHEQDGQSLNGAQDDSALVADRQFSPEISDDRTTSEQ</sequence>
<protein>
    <submittedName>
        <fullName evidence="2">Uncharacterized protein</fullName>
    </submittedName>
</protein>
<feature type="compositionally biased region" description="Basic and acidic residues" evidence="1">
    <location>
        <begin position="104"/>
        <end position="121"/>
    </location>
</feature>
<keyword evidence="3" id="KW-1185">Reference proteome</keyword>
<organism evidence="2 3">
    <name type="scientific">Penicillium arizonense</name>
    <dbReference type="NCBI Taxonomy" id="1835702"/>
    <lineage>
        <taxon>Eukaryota</taxon>
        <taxon>Fungi</taxon>
        <taxon>Dikarya</taxon>
        <taxon>Ascomycota</taxon>
        <taxon>Pezizomycotina</taxon>
        <taxon>Eurotiomycetes</taxon>
        <taxon>Eurotiomycetidae</taxon>
        <taxon>Eurotiales</taxon>
        <taxon>Aspergillaceae</taxon>
        <taxon>Penicillium</taxon>
    </lineage>
</organism>
<evidence type="ECO:0000256" key="1">
    <source>
        <dbReference type="SAM" id="MobiDB-lite"/>
    </source>
</evidence>
<reference evidence="2 3" key="1">
    <citation type="journal article" date="2016" name="Sci. Rep.">
        <title>Penicillium arizonense, a new, genome sequenced fungal species, reveals a high chemical diversity in secreted metabolites.</title>
        <authorList>
            <person name="Grijseels S."/>
            <person name="Nielsen J.C."/>
            <person name="Randelovic M."/>
            <person name="Nielsen J."/>
            <person name="Nielsen K.F."/>
            <person name="Workman M."/>
            <person name="Frisvad J.C."/>
        </authorList>
    </citation>
    <scope>NUCLEOTIDE SEQUENCE [LARGE SCALE GENOMIC DNA]</scope>
    <source>
        <strain evidence="2 3">CBS 141311</strain>
    </source>
</reference>
<dbReference type="EMBL" id="LXJU01000003">
    <property type="protein sequence ID" value="OGE56427.1"/>
    <property type="molecule type" value="Genomic_DNA"/>
</dbReference>
<gene>
    <name evidence="2" type="ORF">PENARI_c003G00591</name>
</gene>
<comment type="caution">
    <text evidence="2">The sequence shown here is derived from an EMBL/GenBank/DDBJ whole genome shotgun (WGS) entry which is preliminary data.</text>
</comment>
<proteinExistence type="predicted"/>
<dbReference type="RefSeq" id="XP_022491855.1">
    <property type="nucleotide sequence ID" value="XM_022628037.1"/>
</dbReference>
<name>A0A1F5LTG8_PENAI</name>
<feature type="region of interest" description="Disordered" evidence="1">
    <location>
        <begin position="25"/>
        <end position="169"/>
    </location>
</feature>
<accession>A0A1F5LTG8</accession>
<dbReference type="AlphaFoldDB" id="A0A1F5LTG8"/>
<feature type="compositionally biased region" description="Polar residues" evidence="1">
    <location>
        <begin position="59"/>
        <end position="69"/>
    </location>
</feature>
<feature type="compositionally biased region" description="Basic and acidic residues" evidence="1">
    <location>
        <begin position="71"/>
        <end position="91"/>
    </location>
</feature>
<evidence type="ECO:0000313" key="2">
    <source>
        <dbReference type="EMBL" id="OGE56427.1"/>
    </source>
</evidence>
<dbReference type="Proteomes" id="UP000177622">
    <property type="component" value="Unassembled WGS sequence"/>
</dbReference>
<dbReference type="OrthoDB" id="4336208at2759"/>
<dbReference type="GeneID" id="34572771"/>